<evidence type="ECO:0000313" key="2">
    <source>
        <dbReference type="Proteomes" id="UP000003240"/>
    </source>
</evidence>
<comment type="caution">
    <text evidence="1">The sequence shown here is derived from an EMBL/GenBank/DDBJ whole genome shotgun (WGS) entry which is preliminary data.</text>
</comment>
<dbReference type="EMBL" id="AFGF01000017">
    <property type="protein sequence ID" value="EGO65585.1"/>
    <property type="molecule type" value="Genomic_DNA"/>
</dbReference>
<dbReference type="Proteomes" id="UP000003240">
    <property type="component" value="Unassembled WGS sequence"/>
</dbReference>
<proteinExistence type="predicted"/>
<sequence>MSKTQSMLAMVLLTFTLVFDSFEILNKAGFQ</sequence>
<gene>
    <name evidence="1" type="ORF">ALO_03216</name>
</gene>
<accession>F7NF24</accession>
<keyword evidence="2" id="KW-1185">Reference proteome</keyword>
<evidence type="ECO:0000313" key="1">
    <source>
        <dbReference type="EMBL" id="EGO65585.1"/>
    </source>
</evidence>
<name>F7NF24_9FIRM</name>
<organism evidence="1 2">
    <name type="scientific">Acetonema longum DSM 6540</name>
    <dbReference type="NCBI Taxonomy" id="1009370"/>
    <lineage>
        <taxon>Bacteria</taxon>
        <taxon>Bacillati</taxon>
        <taxon>Bacillota</taxon>
        <taxon>Negativicutes</taxon>
        <taxon>Acetonemataceae</taxon>
        <taxon>Acetonema</taxon>
    </lineage>
</organism>
<dbReference type="AlphaFoldDB" id="F7NF24"/>
<protein>
    <submittedName>
        <fullName evidence="1">Uncharacterized protein</fullName>
    </submittedName>
</protein>
<reference evidence="1 2" key="1">
    <citation type="journal article" date="2011" name="EMBO J.">
        <title>Structural diversity of bacterial flagellar motors.</title>
        <authorList>
            <person name="Chen S."/>
            <person name="Beeby M."/>
            <person name="Murphy G.E."/>
            <person name="Leadbetter J.R."/>
            <person name="Hendrixson D.R."/>
            <person name="Briegel A."/>
            <person name="Li Z."/>
            <person name="Shi J."/>
            <person name="Tocheva E.I."/>
            <person name="Muller A."/>
            <person name="Dobro M.J."/>
            <person name="Jensen G.J."/>
        </authorList>
    </citation>
    <scope>NUCLEOTIDE SEQUENCE [LARGE SCALE GENOMIC DNA]</scope>
    <source>
        <strain evidence="1 2">DSM 6540</strain>
    </source>
</reference>